<dbReference type="Pfam" id="PF00512">
    <property type="entry name" value="HisKA"/>
    <property type="match status" value="1"/>
</dbReference>
<dbReference type="InterPro" id="IPR004358">
    <property type="entry name" value="Sig_transdc_His_kin-like_C"/>
</dbReference>
<dbReference type="SUPFAM" id="SSF55874">
    <property type="entry name" value="ATPase domain of HSP90 chaperone/DNA topoisomerase II/histidine kinase"/>
    <property type="match status" value="1"/>
</dbReference>
<accession>A0ABZ2L781</accession>
<dbReference type="SMART" id="SM00387">
    <property type="entry name" value="HATPase_c"/>
    <property type="match status" value="1"/>
</dbReference>
<dbReference type="EC" id="2.7.13.3" evidence="2"/>
<dbReference type="CDD" id="cd00082">
    <property type="entry name" value="HisKA"/>
    <property type="match status" value="1"/>
</dbReference>
<gene>
    <name evidence="8" type="ORF">LVJ94_05185</name>
</gene>
<dbReference type="Proteomes" id="UP001374803">
    <property type="component" value="Chromosome"/>
</dbReference>
<reference evidence="8" key="1">
    <citation type="submission" date="2021-12" db="EMBL/GenBank/DDBJ databases">
        <title>Discovery of the Pendulisporaceae a myxobacterial family with distinct sporulation behavior and unique specialized metabolism.</title>
        <authorList>
            <person name="Garcia R."/>
            <person name="Popoff A."/>
            <person name="Bader C.D."/>
            <person name="Loehr J."/>
            <person name="Walesch S."/>
            <person name="Walt C."/>
            <person name="Boldt J."/>
            <person name="Bunk B."/>
            <person name="Haeckl F.J.F.P.J."/>
            <person name="Gunesch A.P."/>
            <person name="Birkelbach J."/>
            <person name="Nuebel U."/>
            <person name="Pietschmann T."/>
            <person name="Bach T."/>
            <person name="Mueller R."/>
        </authorList>
    </citation>
    <scope>NUCLEOTIDE SEQUENCE</scope>
    <source>
        <strain evidence="8">MSr11367</strain>
    </source>
</reference>
<evidence type="ECO:0000256" key="2">
    <source>
        <dbReference type="ARBA" id="ARBA00012438"/>
    </source>
</evidence>
<dbReference type="InterPro" id="IPR036097">
    <property type="entry name" value="HisK_dim/P_sf"/>
</dbReference>
<dbReference type="CDD" id="cd00075">
    <property type="entry name" value="HATPase"/>
    <property type="match status" value="1"/>
</dbReference>
<dbReference type="EMBL" id="CP089983">
    <property type="protein sequence ID" value="WXB06635.1"/>
    <property type="molecule type" value="Genomic_DNA"/>
</dbReference>
<dbReference type="InterPro" id="IPR005467">
    <property type="entry name" value="His_kinase_dom"/>
</dbReference>
<evidence type="ECO:0000256" key="5">
    <source>
        <dbReference type="ARBA" id="ARBA00022777"/>
    </source>
</evidence>
<keyword evidence="6" id="KW-0902">Two-component regulatory system</keyword>
<dbReference type="InterPro" id="IPR036890">
    <property type="entry name" value="HATPase_C_sf"/>
</dbReference>
<keyword evidence="4" id="KW-0808">Transferase</keyword>
<protein>
    <recommendedName>
        <fullName evidence="2">histidine kinase</fullName>
        <ecNumber evidence="2">2.7.13.3</ecNumber>
    </recommendedName>
</protein>
<evidence type="ECO:0000313" key="9">
    <source>
        <dbReference type="Proteomes" id="UP001374803"/>
    </source>
</evidence>
<dbReference type="PROSITE" id="PS50109">
    <property type="entry name" value="HIS_KIN"/>
    <property type="match status" value="1"/>
</dbReference>
<evidence type="ECO:0000256" key="6">
    <source>
        <dbReference type="ARBA" id="ARBA00023012"/>
    </source>
</evidence>
<dbReference type="InterPro" id="IPR003594">
    <property type="entry name" value="HATPase_dom"/>
</dbReference>
<evidence type="ECO:0000259" key="7">
    <source>
        <dbReference type="PROSITE" id="PS50109"/>
    </source>
</evidence>
<sequence length="396" mass="43854">MSHMSTSDRSFNETAKRGRLAKLLRKERQVLLDRWLDRVLEDPNIPTANKLARPALEDNMPTLLDRLIERTATLDLDEESESTDRHVGAVKEIGITHAQHRFEVHYTAEETIRELSLFREVLLELCVENLIVLTLDESKLVHLAIDGMMAANAEQVEEKVFGRSEQAMAIVAHDLRNPVHNVEGYAQLLKAGTPLDAVAVGEALERSTKQMNRLIEDLLLMSKLDIGQLSIQAEQVDACELVKEILEQFYHPAKRKRIALTSDLPEREVPVACDPVRIGQAIGNLVSNALKFTPQGGRVWVELERGATHVIFRVGDTGAGIPPELRDHIFRPFWQGSKTARHGVGLGLAIVRGVVDAHGGSVSVREAPGGGAMFCFTLPVEEPARPSTSFGIDTTQ</sequence>
<comment type="catalytic activity">
    <reaction evidence="1">
        <text>ATP + protein L-histidine = ADP + protein N-phospho-L-histidine.</text>
        <dbReference type="EC" id="2.7.13.3"/>
    </reaction>
</comment>
<proteinExistence type="predicted"/>
<dbReference type="InterPro" id="IPR003661">
    <property type="entry name" value="HisK_dim/P_dom"/>
</dbReference>
<evidence type="ECO:0000256" key="3">
    <source>
        <dbReference type="ARBA" id="ARBA00022553"/>
    </source>
</evidence>
<keyword evidence="3" id="KW-0597">Phosphoprotein</keyword>
<dbReference type="Pfam" id="PF02518">
    <property type="entry name" value="HATPase_c"/>
    <property type="match status" value="1"/>
</dbReference>
<dbReference type="Gene3D" id="3.30.565.10">
    <property type="entry name" value="Histidine kinase-like ATPase, C-terminal domain"/>
    <property type="match status" value="1"/>
</dbReference>
<dbReference type="PANTHER" id="PTHR43711">
    <property type="entry name" value="TWO-COMPONENT HISTIDINE KINASE"/>
    <property type="match status" value="1"/>
</dbReference>
<dbReference type="PANTHER" id="PTHR43711:SF1">
    <property type="entry name" value="HISTIDINE KINASE 1"/>
    <property type="match status" value="1"/>
</dbReference>
<evidence type="ECO:0000256" key="4">
    <source>
        <dbReference type="ARBA" id="ARBA00022679"/>
    </source>
</evidence>
<name>A0ABZ2L781_9BACT</name>
<dbReference type="Gene3D" id="1.10.287.130">
    <property type="match status" value="1"/>
</dbReference>
<evidence type="ECO:0000256" key="1">
    <source>
        <dbReference type="ARBA" id="ARBA00000085"/>
    </source>
</evidence>
<keyword evidence="9" id="KW-1185">Reference proteome</keyword>
<organism evidence="8 9">
    <name type="scientific">Pendulispora rubella</name>
    <dbReference type="NCBI Taxonomy" id="2741070"/>
    <lineage>
        <taxon>Bacteria</taxon>
        <taxon>Pseudomonadati</taxon>
        <taxon>Myxococcota</taxon>
        <taxon>Myxococcia</taxon>
        <taxon>Myxococcales</taxon>
        <taxon>Sorangiineae</taxon>
        <taxon>Pendulisporaceae</taxon>
        <taxon>Pendulispora</taxon>
    </lineage>
</organism>
<feature type="domain" description="Histidine kinase" evidence="7">
    <location>
        <begin position="170"/>
        <end position="382"/>
    </location>
</feature>
<dbReference type="RefSeq" id="WP_394836281.1">
    <property type="nucleotide sequence ID" value="NZ_CP089983.1"/>
</dbReference>
<dbReference type="PRINTS" id="PR00344">
    <property type="entry name" value="BCTRLSENSOR"/>
</dbReference>
<keyword evidence="5 8" id="KW-0418">Kinase</keyword>
<dbReference type="SMART" id="SM00388">
    <property type="entry name" value="HisKA"/>
    <property type="match status" value="1"/>
</dbReference>
<dbReference type="SUPFAM" id="SSF47384">
    <property type="entry name" value="Homodimeric domain of signal transducing histidine kinase"/>
    <property type="match status" value="1"/>
</dbReference>
<dbReference type="GO" id="GO:0016301">
    <property type="term" value="F:kinase activity"/>
    <property type="evidence" value="ECO:0007669"/>
    <property type="project" value="UniProtKB-KW"/>
</dbReference>
<dbReference type="InterPro" id="IPR050736">
    <property type="entry name" value="Sensor_HK_Regulatory"/>
</dbReference>
<evidence type="ECO:0000313" key="8">
    <source>
        <dbReference type="EMBL" id="WXB06635.1"/>
    </source>
</evidence>